<comment type="similarity">
    <text evidence="2 6">Belongs to the CTL (choline transporter-like) family.</text>
</comment>
<evidence type="ECO:0000256" key="3">
    <source>
        <dbReference type="ARBA" id="ARBA00022692"/>
    </source>
</evidence>
<keyword evidence="3 6" id="KW-0812">Transmembrane</keyword>
<reference evidence="7" key="2">
    <citation type="journal article" date="2007" name="Science">
        <title>Genome sequence of Aedes aegypti, a major arbovirus vector.</title>
        <authorList>
            <person name="Nene V."/>
            <person name="Wortman J.R."/>
            <person name="Lawson D."/>
            <person name="Haas B."/>
            <person name="Kodira C."/>
            <person name="Tu Z.J."/>
            <person name="Loftus B."/>
            <person name="Xi Z."/>
            <person name="Megy K."/>
            <person name="Grabherr M."/>
            <person name="Ren Q."/>
            <person name="Zdobnov E.M."/>
            <person name="Lobo N.F."/>
            <person name="Campbell K.S."/>
            <person name="Brown S.E."/>
            <person name="Bonaldo M.F."/>
            <person name="Zhu J."/>
            <person name="Sinkins S.P."/>
            <person name="Hogenkamp D.G."/>
            <person name="Amedeo P."/>
            <person name="Arensburger P."/>
            <person name="Atkinson P.W."/>
            <person name="Bidwell S."/>
            <person name="Biedler J."/>
            <person name="Birney E."/>
            <person name="Bruggner R.V."/>
            <person name="Costas J."/>
            <person name="Coy M.R."/>
            <person name="Crabtree J."/>
            <person name="Crawford M."/>
            <person name="Debruyn B."/>
            <person name="Decaprio D."/>
            <person name="Eiglmeier K."/>
            <person name="Eisenstadt E."/>
            <person name="El-Dorry H."/>
            <person name="Gelbart W.M."/>
            <person name="Gomes S.L."/>
            <person name="Hammond M."/>
            <person name="Hannick L.I."/>
            <person name="Hogan J.R."/>
            <person name="Holmes M.H."/>
            <person name="Jaffe D."/>
            <person name="Johnston J.S."/>
            <person name="Kennedy R.C."/>
            <person name="Koo H."/>
            <person name="Kravitz S."/>
            <person name="Kriventseva E.V."/>
            <person name="Kulp D."/>
            <person name="Labutti K."/>
            <person name="Lee E."/>
            <person name="Li S."/>
            <person name="Lovin D.D."/>
            <person name="Mao C."/>
            <person name="Mauceli E."/>
            <person name="Menck C.F."/>
            <person name="Miller J.R."/>
            <person name="Montgomery P."/>
            <person name="Mori A."/>
            <person name="Nascimento A.L."/>
            <person name="Naveira H.F."/>
            <person name="Nusbaum C."/>
            <person name="O'leary S."/>
            <person name="Orvis J."/>
            <person name="Pertea M."/>
            <person name="Quesneville H."/>
            <person name="Reidenbach K.R."/>
            <person name="Rogers Y.H."/>
            <person name="Roth C.W."/>
            <person name="Schneider J.R."/>
            <person name="Schatz M."/>
            <person name="Shumway M."/>
            <person name="Stanke M."/>
            <person name="Stinson E.O."/>
            <person name="Tubio J.M."/>
            <person name="Vanzee J.P."/>
            <person name="Verjovski-Almeida S."/>
            <person name="Werner D."/>
            <person name="White O."/>
            <person name="Wyder S."/>
            <person name="Zeng Q."/>
            <person name="Zhao Q."/>
            <person name="Zhao Y."/>
            <person name="Hill C.A."/>
            <person name="Raikhel A.S."/>
            <person name="Soares M.B."/>
            <person name="Knudson D.L."/>
            <person name="Lee N.H."/>
            <person name="Galagan J."/>
            <person name="Salzberg S.L."/>
            <person name="Paulsen I.T."/>
            <person name="Dimopoulos G."/>
            <person name="Collins F.H."/>
            <person name="Birren B."/>
            <person name="Fraser-Liggett C.M."/>
            <person name="Severson D.W."/>
        </authorList>
    </citation>
    <scope>NUCLEOTIDE SEQUENCE [LARGE SCALE GENOMIC DNA]</scope>
    <source>
        <strain evidence="7">Liverpool</strain>
    </source>
</reference>
<comment type="subcellular location">
    <subcellularLocation>
        <location evidence="6">Cell membrane</location>
        <topology evidence="6">Multi-pass membrane protein</topology>
    </subcellularLocation>
    <subcellularLocation>
        <location evidence="1">Membrane</location>
        <topology evidence="1">Multi-pass membrane protein</topology>
    </subcellularLocation>
</comment>
<dbReference type="PaxDb" id="7159-AAEL003891-PA"/>
<dbReference type="OMA" id="FWFVACT"/>
<dbReference type="AlphaFoldDB" id="Q17E88"/>
<dbReference type="Pfam" id="PF04515">
    <property type="entry name" value="Choline_transpo"/>
    <property type="match status" value="1"/>
</dbReference>
<evidence type="ECO:0000256" key="6">
    <source>
        <dbReference type="RuleBase" id="RU368066"/>
    </source>
</evidence>
<dbReference type="PhylomeDB" id="Q17E88"/>
<reference evidence="7" key="3">
    <citation type="submission" date="2012-09" db="EMBL/GenBank/DDBJ databases">
        <authorList>
            <consortium name="VectorBase"/>
        </authorList>
    </citation>
    <scope>NUCLEOTIDE SEQUENCE</scope>
    <source>
        <strain evidence="7">Liverpool</strain>
    </source>
</reference>
<dbReference type="eggNOG" id="KOG1362">
    <property type="taxonomic scope" value="Eukaryota"/>
</dbReference>
<feature type="transmembrane region" description="Helical" evidence="6">
    <location>
        <begin position="204"/>
        <end position="225"/>
    </location>
</feature>
<keyword evidence="5 6" id="KW-0472">Membrane</keyword>
<feature type="transmembrane region" description="Helical" evidence="6">
    <location>
        <begin position="482"/>
        <end position="504"/>
    </location>
</feature>
<dbReference type="PANTHER" id="PTHR12385">
    <property type="entry name" value="CHOLINE TRANSPORTER-LIKE (SLC FAMILY 44)"/>
    <property type="match status" value="1"/>
</dbReference>
<dbReference type="EMBL" id="CH477284">
    <property type="protein sequence ID" value="EAT44790.1"/>
    <property type="molecule type" value="Genomic_DNA"/>
</dbReference>
<protein>
    <recommendedName>
        <fullName evidence="6">Choline transporter-like protein</fullName>
    </recommendedName>
</protein>
<organism evidence="7 8">
    <name type="scientific">Aedes aegypti</name>
    <name type="common">Yellowfever mosquito</name>
    <name type="synonym">Culex aegypti</name>
    <dbReference type="NCBI Taxonomy" id="7159"/>
    <lineage>
        <taxon>Eukaryota</taxon>
        <taxon>Metazoa</taxon>
        <taxon>Ecdysozoa</taxon>
        <taxon>Arthropoda</taxon>
        <taxon>Hexapoda</taxon>
        <taxon>Insecta</taxon>
        <taxon>Pterygota</taxon>
        <taxon>Neoptera</taxon>
        <taxon>Endopterygota</taxon>
        <taxon>Diptera</taxon>
        <taxon>Nematocera</taxon>
        <taxon>Culicoidea</taxon>
        <taxon>Culicidae</taxon>
        <taxon>Culicinae</taxon>
        <taxon>Aedini</taxon>
        <taxon>Aedes</taxon>
        <taxon>Stegomyia</taxon>
    </lineage>
</organism>
<evidence type="ECO:0000256" key="5">
    <source>
        <dbReference type="ARBA" id="ARBA00023136"/>
    </source>
</evidence>
<evidence type="ECO:0000256" key="2">
    <source>
        <dbReference type="ARBA" id="ARBA00007168"/>
    </source>
</evidence>
<accession>Q17E88</accession>
<dbReference type="Proteomes" id="UP000682892">
    <property type="component" value="Chromosome 3"/>
</dbReference>
<evidence type="ECO:0000313" key="7">
    <source>
        <dbReference type="EMBL" id="EAT44790.1"/>
    </source>
</evidence>
<dbReference type="InterPro" id="IPR007603">
    <property type="entry name" value="Choline_transptr-like"/>
</dbReference>
<feature type="transmembrane region" description="Helical" evidence="6">
    <location>
        <begin position="246"/>
        <end position="270"/>
    </location>
</feature>
<dbReference type="GO" id="GO:0022857">
    <property type="term" value="F:transmembrane transporter activity"/>
    <property type="evidence" value="ECO:0007669"/>
    <property type="project" value="UniProtKB-UniRule"/>
</dbReference>
<feature type="transmembrane region" description="Helical" evidence="6">
    <location>
        <begin position="134"/>
        <end position="152"/>
    </location>
</feature>
<dbReference type="HOGENOM" id="CLU_017181_2_1_1"/>
<feature type="transmembrane region" description="Helical" evidence="6">
    <location>
        <begin position="306"/>
        <end position="331"/>
    </location>
</feature>
<feature type="transmembrane region" description="Helical" evidence="6">
    <location>
        <begin position="452"/>
        <end position="470"/>
    </location>
</feature>
<feature type="transmembrane region" description="Helical" evidence="6">
    <location>
        <begin position="159"/>
        <end position="180"/>
    </location>
</feature>
<dbReference type="PANTHER" id="PTHR12385:SF96">
    <property type="entry name" value="CHOLINE TRANSPORTER-LIKE PROTEIN"/>
    <property type="match status" value="1"/>
</dbReference>
<reference evidence="7" key="1">
    <citation type="submission" date="2005-10" db="EMBL/GenBank/DDBJ databases">
        <authorList>
            <person name="Loftus B.J."/>
            <person name="Nene V.M."/>
            <person name="Hannick L.I."/>
            <person name="Bidwell S."/>
            <person name="Haas B."/>
            <person name="Amedeo P."/>
            <person name="Orvis J."/>
            <person name="Wortman J.R."/>
            <person name="White O.R."/>
            <person name="Salzberg S."/>
            <person name="Shumway M."/>
            <person name="Koo H."/>
            <person name="Zhao Y."/>
            <person name="Holmes M."/>
            <person name="Miller J."/>
            <person name="Schatz M."/>
            <person name="Pop M."/>
            <person name="Pai G."/>
            <person name="Utterback T."/>
            <person name="Rogers Y.-H."/>
            <person name="Kravitz S."/>
            <person name="Fraser C.M."/>
        </authorList>
    </citation>
    <scope>NUCLEOTIDE SEQUENCE</scope>
    <source>
        <strain evidence="7">Liverpool</strain>
    </source>
</reference>
<evidence type="ECO:0000256" key="1">
    <source>
        <dbReference type="ARBA" id="ARBA00004141"/>
    </source>
</evidence>
<dbReference type="GO" id="GO:0005886">
    <property type="term" value="C:plasma membrane"/>
    <property type="evidence" value="ECO:0007669"/>
    <property type="project" value="UniProtKB-SubCell"/>
</dbReference>
<gene>
    <name evidence="7" type="ORF">AaeL_AAEL003891</name>
</gene>
<comment type="function">
    <text evidence="6">Choline transporter.</text>
</comment>
<evidence type="ECO:0000313" key="8">
    <source>
        <dbReference type="Proteomes" id="UP000682892"/>
    </source>
</evidence>
<proteinExistence type="inferred from homology"/>
<sequence>MVFGDIYRIINGYDDCANVCGRDNKPDKDLSCKVQLNWGYLSWNWNNSKHVGNSIVWQGTDRTDQKYLLVETSGTSSDLHRQCVSKCEDVEGYKPFLNRCIRKENPANDVATRTGLRNFFQEVSEDLESCSMEMLWLCAIAFAFSLLTLVLLRFLPGFIVWVVLLAVIVACTVGTIWLWVKWDWEKKNMSTEAGEGAKMRTNNYLYYAIAATGVTIIVCLIVLVMRKRIRMVVQLFREAGKAISNMPFLLLEPVLTFVSIAAVIVLYVYFTMWVESSGMLKVENNQSAKYVKDTTMLFTRWYNLLAFFWFCQFIIGCQHMVIAGAVACWFFTRNKSKLGSPILKSFGNLLRYHMGTVALGSFIIAVVQFLRTMLKLLMYYVRERQNRFTTCIFECCQCCLQCFEKFLQYLTRNAYIMTAMHGDPFCKAGKNAFRLLTNNALRVFAINSVGDFVLILAKVFVVVVTCLVGMELIQKKTGLHHPYVPIILVGIFAYLVAHCFMTVYEMTVDTIFLCFCEDCETNDGISRPYYMSRGLMEFVQNSKKALAVHDSRTASTLKDGGAWTKDELSGANRRLSKTISETVD</sequence>
<name>Q17E88_AEDAE</name>
<dbReference type="VEuPathDB" id="VectorBase:AAEL003891"/>
<keyword evidence="4 6" id="KW-1133">Transmembrane helix</keyword>
<feature type="transmembrane region" description="Helical" evidence="6">
    <location>
        <begin position="352"/>
        <end position="370"/>
    </location>
</feature>
<evidence type="ECO:0000256" key="4">
    <source>
        <dbReference type="ARBA" id="ARBA00022989"/>
    </source>
</evidence>